<dbReference type="FunFam" id="2.60.120.260:FF:000429">
    <property type="entry name" value="Probable beta-galactosidase 2"/>
    <property type="match status" value="1"/>
</dbReference>
<feature type="domain" description="Glycoside hydrolase 35 catalytic" evidence="10">
    <location>
        <begin position="48"/>
        <end position="350"/>
    </location>
</feature>
<comment type="similarity">
    <text evidence="2 8">Belongs to the glycosyl hydrolase 35 family.</text>
</comment>
<dbReference type="SUPFAM" id="SSF51445">
    <property type="entry name" value="(Trans)glycosidases"/>
    <property type="match status" value="1"/>
</dbReference>
<evidence type="ECO:0000256" key="3">
    <source>
        <dbReference type="ARBA" id="ARBA00012756"/>
    </source>
</evidence>
<name>F0ZRS6_DICPU</name>
<dbReference type="PROSITE" id="PS01182">
    <property type="entry name" value="GLYCOSYL_HYDROL_F35"/>
    <property type="match status" value="1"/>
</dbReference>
<dbReference type="Proteomes" id="UP000001064">
    <property type="component" value="Unassembled WGS sequence"/>
</dbReference>
<evidence type="ECO:0000256" key="5">
    <source>
        <dbReference type="ARBA" id="ARBA00022801"/>
    </source>
</evidence>
<dbReference type="Pfam" id="PF01301">
    <property type="entry name" value="Glyco_hydro_35"/>
    <property type="match status" value="1"/>
</dbReference>
<dbReference type="Pfam" id="PF21467">
    <property type="entry name" value="BetaGal_gal-bd"/>
    <property type="match status" value="1"/>
</dbReference>
<dbReference type="InterPro" id="IPR048913">
    <property type="entry name" value="BetaGal_gal-bd"/>
</dbReference>
<dbReference type="GO" id="GO:0005773">
    <property type="term" value="C:vacuole"/>
    <property type="evidence" value="ECO:0000318"/>
    <property type="project" value="GO_Central"/>
</dbReference>
<dbReference type="VEuPathDB" id="AmoebaDB:DICPUDRAFT_48969"/>
<dbReference type="OrthoDB" id="1657402at2759"/>
<dbReference type="EC" id="3.2.1.23" evidence="3 7"/>
<dbReference type="Gene3D" id="3.20.20.80">
    <property type="entry name" value="Glycosidases"/>
    <property type="match status" value="1"/>
</dbReference>
<dbReference type="InterPro" id="IPR017853">
    <property type="entry name" value="GH"/>
</dbReference>
<dbReference type="FunFam" id="2.60.120.260:FF:000275">
    <property type="entry name" value="Beta-galactosidase"/>
    <property type="match status" value="1"/>
</dbReference>
<dbReference type="STRING" id="5786.F0ZRS6"/>
<dbReference type="eggNOG" id="KOG0496">
    <property type="taxonomic scope" value="Eukaryota"/>
</dbReference>
<evidence type="ECO:0000256" key="6">
    <source>
        <dbReference type="ARBA" id="ARBA00023295"/>
    </source>
</evidence>
<evidence type="ECO:0000256" key="7">
    <source>
        <dbReference type="RuleBase" id="RU000675"/>
    </source>
</evidence>
<keyword evidence="4 9" id="KW-0732">Signal</keyword>
<keyword evidence="13" id="KW-1185">Reference proteome</keyword>
<dbReference type="RefSeq" id="XP_003290121.1">
    <property type="nucleotide sequence ID" value="XM_003290073.1"/>
</dbReference>
<dbReference type="SUPFAM" id="SSF49785">
    <property type="entry name" value="Galactose-binding domain-like"/>
    <property type="match status" value="2"/>
</dbReference>
<dbReference type="InterPro" id="IPR001944">
    <property type="entry name" value="Glycoside_Hdrlase_35"/>
</dbReference>
<dbReference type="FunFam" id="3.20.20.80:FF:000006">
    <property type="entry name" value="Beta-galactosidase"/>
    <property type="match status" value="1"/>
</dbReference>
<dbReference type="GO" id="GO:0019388">
    <property type="term" value="P:galactose catabolic process"/>
    <property type="evidence" value="ECO:0000318"/>
    <property type="project" value="GO_Central"/>
</dbReference>
<evidence type="ECO:0000313" key="13">
    <source>
        <dbReference type="Proteomes" id="UP000001064"/>
    </source>
</evidence>
<dbReference type="InterPro" id="IPR008979">
    <property type="entry name" value="Galactose-bd-like_sf"/>
</dbReference>
<evidence type="ECO:0000256" key="9">
    <source>
        <dbReference type="SAM" id="SignalP"/>
    </source>
</evidence>
<evidence type="ECO:0000256" key="2">
    <source>
        <dbReference type="ARBA" id="ARBA00009809"/>
    </source>
</evidence>
<dbReference type="PRINTS" id="PR00742">
    <property type="entry name" value="GLHYDRLASE35"/>
</dbReference>
<dbReference type="InParanoid" id="F0ZRS6"/>
<dbReference type="InterPro" id="IPR019801">
    <property type="entry name" value="Glyco_hydro_35_CS"/>
</dbReference>
<dbReference type="OMA" id="CGNYNHG"/>
<dbReference type="PANTHER" id="PTHR23421">
    <property type="entry name" value="BETA-GALACTOSIDASE RELATED"/>
    <property type="match status" value="1"/>
</dbReference>
<evidence type="ECO:0000259" key="10">
    <source>
        <dbReference type="Pfam" id="PF01301"/>
    </source>
</evidence>
<evidence type="ECO:0000256" key="1">
    <source>
        <dbReference type="ARBA" id="ARBA00001412"/>
    </source>
</evidence>
<accession>F0ZRS6</accession>
<reference evidence="13" key="1">
    <citation type="journal article" date="2011" name="Genome Biol.">
        <title>Comparative genomics of the social amoebae Dictyostelium discoideum and Dictyostelium purpureum.</title>
        <authorList>
            <consortium name="US DOE Joint Genome Institute (JGI-PGF)"/>
            <person name="Sucgang R."/>
            <person name="Kuo A."/>
            <person name="Tian X."/>
            <person name="Salerno W."/>
            <person name="Parikh A."/>
            <person name="Feasley C.L."/>
            <person name="Dalin E."/>
            <person name="Tu H."/>
            <person name="Huang E."/>
            <person name="Barry K."/>
            <person name="Lindquist E."/>
            <person name="Shapiro H."/>
            <person name="Bruce D."/>
            <person name="Schmutz J."/>
            <person name="Salamov A."/>
            <person name="Fey P."/>
            <person name="Gaudet P."/>
            <person name="Anjard C."/>
            <person name="Babu M.M."/>
            <person name="Basu S."/>
            <person name="Bushmanova Y."/>
            <person name="van der Wel H."/>
            <person name="Katoh-Kurasawa M."/>
            <person name="Dinh C."/>
            <person name="Coutinho P.M."/>
            <person name="Saito T."/>
            <person name="Elias M."/>
            <person name="Schaap P."/>
            <person name="Kay R.R."/>
            <person name="Henrissat B."/>
            <person name="Eichinger L."/>
            <person name="Rivero F."/>
            <person name="Putnam N.H."/>
            <person name="West C.M."/>
            <person name="Loomis W.F."/>
            <person name="Chisholm R.L."/>
            <person name="Shaulsky G."/>
            <person name="Strassmann J.E."/>
            <person name="Queller D.C."/>
            <person name="Kuspa A."/>
            <person name="Grigoriev I.V."/>
        </authorList>
    </citation>
    <scope>NUCLEOTIDE SEQUENCE [LARGE SCALE GENOMIC DNA]</scope>
    <source>
        <strain evidence="13">QSDP1</strain>
    </source>
</reference>
<comment type="catalytic activity">
    <reaction evidence="1 7">
        <text>Hydrolysis of terminal non-reducing beta-D-galactose residues in beta-D-galactosides.</text>
        <dbReference type="EC" id="3.2.1.23"/>
    </reaction>
</comment>
<feature type="chain" id="PRO_5003265357" description="Beta-galactosidase" evidence="9">
    <location>
        <begin position="22"/>
        <end position="735"/>
    </location>
</feature>
<dbReference type="Gene3D" id="2.60.120.260">
    <property type="entry name" value="Galactose-binding domain-like"/>
    <property type="match status" value="2"/>
</dbReference>
<dbReference type="GeneID" id="10504467"/>
<dbReference type="AlphaFoldDB" id="F0ZRS6"/>
<organism evidence="12 13">
    <name type="scientific">Dictyostelium purpureum</name>
    <name type="common">Slime mold</name>
    <dbReference type="NCBI Taxonomy" id="5786"/>
    <lineage>
        <taxon>Eukaryota</taxon>
        <taxon>Amoebozoa</taxon>
        <taxon>Evosea</taxon>
        <taxon>Eumycetozoa</taxon>
        <taxon>Dictyostelia</taxon>
        <taxon>Dictyosteliales</taxon>
        <taxon>Dictyosteliaceae</taxon>
        <taxon>Dictyostelium</taxon>
    </lineage>
</organism>
<dbReference type="GO" id="GO:0004565">
    <property type="term" value="F:beta-galactosidase activity"/>
    <property type="evidence" value="ECO:0000318"/>
    <property type="project" value="GO_Central"/>
</dbReference>
<protein>
    <recommendedName>
        <fullName evidence="3 7">Beta-galactosidase</fullName>
        <ecNumber evidence="3 7">3.2.1.23</ecNumber>
    </recommendedName>
</protein>
<feature type="domain" description="Beta-galactosidase galactose-binding" evidence="11">
    <location>
        <begin position="619"/>
        <end position="706"/>
    </location>
</feature>
<dbReference type="EMBL" id="GL871145">
    <property type="protein sequence ID" value="EGC33370.1"/>
    <property type="molecule type" value="Genomic_DNA"/>
</dbReference>
<keyword evidence="5 7" id="KW-0378">Hydrolase</keyword>
<evidence type="ECO:0000256" key="8">
    <source>
        <dbReference type="RuleBase" id="RU003679"/>
    </source>
</evidence>
<evidence type="ECO:0000313" key="12">
    <source>
        <dbReference type="EMBL" id="EGC33370.1"/>
    </source>
</evidence>
<sequence length="735" mass="84447">MLVNKYFFLYFLFIIISNIDAIKINNSGNQLNFNKLNNGLNITYDHRSLIINGERKLLVSGSVHYPRASVSKWNEILKSSKLAGVDIIETYIFWNVHQPNTPNEFYLEDNANITLFLDLCKENELFVNLRIGPYVCAEWNYGGFPIWLKNIEGIVFRDYNQPFMDAMSTWVTMVVDKLQDYFAPNGGPIIIAQIENEYGWLENEYGASGREYALWAINFAKSLNIGIPWIMCAQEDIDSAINTCNGFYCHDWIDRHWNAFPDQPAFWTENWVGWFENWGQAVPKRPVQDMLFSSARFIAYGGSLFNYYMWFGGTNFGRSVGGPWIITSYEYDAPLDEFGFPNEPKYSMSTQFHFVIHKYESIIMGMDPPTPVPLSNISEAHPYGEDLVFLTNFGLVIDYIQWQGTNYTLQPWSVVIVYSGSVVFDTSYVPDEYIKPSTRDQFKDVPNAINYDSILSFSEWGQSDIINDCIINNESPLEQINLTNDTTDYLWYTTNITLNETTTLTIENMYDFCHVFLNGAYQGNGWSPVAYITLEPTNGNINYQLQILTMTMGLENYAAHMESYSRGLLGSISLGQTNITNNQWSMKPGILGEKLQIYNEYSSSKVNWQPYNPSATQSMTWYQFNISLDGLSSDPSSNAYVLNMTSMNKGFVYVNGFNIGRYFLMEATQSNCTLKQDYIGIYTPSNNRIDCNEPSQSLYHIPLDWLFLQQDKQYATVILFEEVNGDPTKIQLLSL</sequence>
<gene>
    <name evidence="12" type="ORF">DICPUDRAFT_48969</name>
</gene>
<feature type="signal peptide" evidence="9">
    <location>
        <begin position="1"/>
        <end position="21"/>
    </location>
</feature>
<dbReference type="KEGG" id="dpp:DICPUDRAFT_48969"/>
<dbReference type="InterPro" id="IPR031330">
    <property type="entry name" value="Gly_Hdrlase_35_cat"/>
</dbReference>
<evidence type="ECO:0000256" key="4">
    <source>
        <dbReference type="ARBA" id="ARBA00022729"/>
    </source>
</evidence>
<evidence type="ECO:0000259" key="11">
    <source>
        <dbReference type="Pfam" id="PF21467"/>
    </source>
</evidence>
<keyword evidence="6 7" id="KW-0326">Glycosidase</keyword>
<proteinExistence type="inferred from homology"/>